<dbReference type="STRING" id="1429043.X474_05775"/>
<name>A0A0D2HXL5_9BACT</name>
<evidence type="ECO:0000313" key="1">
    <source>
        <dbReference type="EMBL" id="KIX15038.1"/>
    </source>
</evidence>
<gene>
    <name evidence="1" type="ORF">X474_05775</name>
</gene>
<keyword evidence="2" id="KW-1185">Reference proteome</keyword>
<dbReference type="EMBL" id="AZAC01000005">
    <property type="protein sequence ID" value="KIX15038.1"/>
    <property type="molecule type" value="Genomic_DNA"/>
</dbReference>
<comment type="caution">
    <text evidence="1">The sequence shown here is derived from an EMBL/GenBank/DDBJ whole genome shotgun (WGS) entry which is preliminary data.</text>
</comment>
<organism evidence="1 2">
    <name type="scientific">Dethiosulfatarculus sandiegensis</name>
    <dbReference type="NCBI Taxonomy" id="1429043"/>
    <lineage>
        <taxon>Bacteria</taxon>
        <taxon>Pseudomonadati</taxon>
        <taxon>Thermodesulfobacteriota</taxon>
        <taxon>Desulfarculia</taxon>
        <taxon>Desulfarculales</taxon>
        <taxon>Desulfarculaceae</taxon>
        <taxon>Dethiosulfatarculus</taxon>
    </lineage>
</organism>
<dbReference type="RefSeq" id="WP_044347275.1">
    <property type="nucleotide sequence ID" value="NZ_AZAC01000005.1"/>
</dbReference>
<dbReference type="Proteomes" id="UP000032233">
    <property type="component" value="Unassembled WGS sequence"/>
</dbReference>
<sequence length="756" mass="83556">MERQVIYRDRQELQAADLNNAQLFADESFQHVITDAITAEKMFVGLNITSPAATEIEIAAGRLWDGPVGKVFRKDEAERISIFSYLPVTDEKWLAISVIGQEVETDIQPRDFEIDAETGQMEPRAVAMESRSEVVSLITPGMESPDPQKPEEPTNYTLVGYVLLNSSGVQEIEMADNKKLMRLFDTHQTVLANAAWITTAAPKIASLMTDMSALMAKINAATSGNMIVAMAGDIAAIKETLALPSSYNAYESDDFFLIDESDETDPTYHARIDMGLRFPWAGLTEQQLALFNPYEVSVVNKNGLVLPAYDLEARLKTTGGAGSLNISQYAYKTSQRVLGTRTRVRIYYGEGNKWKKSGGKWGHNLTHRVVDRVFHAPETPPTTPKGERIRKDVVAKMLKDDGTYTTYIKYTWIEPYWYTINTKHTINGCEIAQTVLISQSGWLAEIGLWFSKVGADGAVHLAICECSETGEPLPERAIAMTQVEAANLSTGEVPFRFPQPVFLDAGKRYSLVIATGGNHSVTLVQGTEYIQGTLFKSTDGDYYQPHTNYDLKLSLYFCQFRENRVTVGLNPISLAEGICALDLLAPWTEPASTSLVLEYQADGTGTWVPVAGNTSDALHNLPAMCNLRATFVGTKDLMPGLELPGSRLRAQRPDVDFLHLSTMRTLSTPSADIDVILLLDDYDPAHHTCVVKLIDGETEYTGTVTTTALDDRTTRHVTHFSPNDPAGITNYKIKIQGTTDSALLPYIVSQRMDVAK</sequence>
<protein>
    <submittedName>
        <fullName evidence="1">Uncharacterized protein</fullName>
    </submittedName>
</protein>
<proteinExistence type="predicted"/>
<dbReference type="PATRIC" id="fig|1429043.3.peg.1228"/>
<dbReference type="AlphaFoldDB" id="A0A0D2HXL5"/>
<evidence type="ECO:0000313" key="2">
    <source>
        <dbReference type="Proteomes" id="UP000032233"/>
    </source>
</evidence>
<accession>A0A0D2HXL5</accession>
<reference evidence="1 2" key="1">
    <citation type="submission" date="2013-11" db="EMBL/GenBank/DDBJ databases">
        <title>Metagenomic analysis of a methanogenic consortium involved in long chain n-alkane degradation.</title>
        <authorList>
            <person name="Davidova I.A."/>
            <person name="Callaghan A.V."/>
            <person name="Wawrik B."/>
            <person name="Pruitt S."/>
            <person name="Marks C."/>
            <person name="Duncan K.E."/>
            <person name="Suflita J.M."/>
        </authorList>
    </citation>
    <scope>NUCLEOTIDE SEQUENCE [LARGE SCALE GENOMIC DNA]</scope>
    <source>
        <strain evidence="1 2">SPR</strain>
    </source>
</reference>
<dbReference type="InParanoid" id="A0A0D2HXL5"/>
<dbReference type="OrthoDB" id="7784140at2"/>